<proteinExistence type="inferred from homology"/>
<dbReference type="EMBL" id="QRAS01000001">
    <property type="protein sequence ID" value="RDL12363.1"/>
    <property type="molecule type" value="Genomic_DNA"/>
</dbReference>
<comment type="subcellular location">
    <subcellularLocation>
        <location evidence="1">Cell membrane</location>
        <topology evidence="1">Multi-pass membrane protein</topology>
    </subcellularLocation>
</comment>
<feature type="transmembrane region" description="Helical" evidence="12">
    <location>
        <begin position="98"/>
        <end position="122"/>
    </location>
</feature>
<dbReference type="Proteomes" id="UP000254912">
    <property type="component" value="Unassembled WGS sequence"/>
</dbReference>
<feature type="transmembrane region" description="Helical" evidence="12">
    <location>
        <begin position="226"/>
        <end position="245"/>
    </location>
</feature>
<dbReference type="KEGG" id="wso:WSWS_01173"/>
<feature type="transmembrane region" description="Helical" evidence="12">
    <location>
        <begin position="23"/>
        <end position="48"/>
    </location>
</feature>
<evidence type="ECO:0000256" key="12">
    <source>
        <dbReference type="PIRNR" id="PIRNR006446"/>
    </source>
</evidence>
<dbReference type="PANTHER" id="PTHR30365:SF15">
    <property type="entry name" value="CYTOCHROME BD UBIQUINOL OXIDASE SUBUNIT 1"/>
    <property type="match status" value="1"/>
</dbReference>
<dbReference type="InterPro" id="IPR002585">
    <property type="entry name" value="Cyt-d_ubiquinol_oxidase_su_1"/>
</dbReference>
<dbReference type="RefSeq" id="WP_070230396.1">
    <property type="nucleotide sequence ID" value="NZ_BJYO01000002.1"/>
</dbReference>
<evidence type="ECO:0000256" key="11">
    <source>
        <dbReference type="ARBA" id="ARBA00023136"/>
    </source>
</evidence>
<dbReference type="GO" id="GO:0009055">
    <property type="term" value="F:electron transfer activity"/>
    <property type="evidence" value="ECO:0007669"/>
    <property type="project" value="UniProtKB-UniRule"/>
</dbReference>
<dbReference type="OrthoDB" id="9807042at2"/>
<dbReference type="PANTHER" id="PTHR30365">
    <property type="entry name" value="CYTOCHROME D UBIQUINOL OXIDASE"/>
    <property type="match status" value="1"/>
</dbReference>
<evidence type="ECO:0000256" key="6">
    <source>
        <dbReference type="ARBA" id="ARBA00022692"/>
    </source>
</evidence>
<comment type="similarity">
    <text evidence="2 12">Belongs to the cytochrome ubiquinol oxidase subunit 1 family.</text>
</comment>
<evidence type="ECO:0000313" key="13">
    <source>
        <dbReference type="EMBL" id="RDL12363.1"/>
    </source>
</evidence>
<gene>
    <name evidence="13" type="ORF">DFP99_0802</name>
</gene>
<evidence type="ECO:0000256" key="4">
    <source>
        <dbReference type="ARBA" id="ARBA00022475"/>
    </source>
</evidence>
<protein>
    <submittedName>
        <fullName evidence="13">Cytochrome bd-I ubiquinol oxidase subunit 1 apoprotein</fullName>
    </submittedName>
</protein>
<dbReference type="GO" id="GO:0016682">
    <property type="term" value="F:oxidoreductase activity, acting on diphenols and related substances as donors, oxygen as acceptor"/>
    <property type="evidence" value="ECO:0007669"/>
    <property type="project" value="TreeGrafter"/>
</dbReference>
<sequence length="494" mass="55893">MNLFSEGLSILNLARFQFAMTTIFHFFFVPLSIGLGLIVAIMETFYVVKKDELYKRMTMFWGKIFLLSFAVGVVTGIIQEFQFGMNWSRYSRYVGDIFGPALAIEALVAFFMESTFLGLWIFGWDRFSKKLHLAFIWITSIGSAFSSLWILAANSFMQNPVGFKVDHKFNRFVLVDLPALLKNHQLWIEFPHVFFSTFIAGSFVVMGMSAFALLRKYKDVEFFKASIRIAAVVGLFGTLGLGFTGDQHAYAVQFDQPMKFAAMEGIEKKIGGKNEQEPWSIVSYTNPKTHKVEWSLDIPYVLSILAHHDIKGENDGTSEINKELHAKYDKKFGKNMNYFVPANTLFYAFRVMAVSAGVFGLMAVVALWFTRKKSKLDLMNPKLRIVLWVYGVATFLPFAAITAGWLITELGRYPWVVYGVLTIADAVSPNVSTTSLLISNILYFATFATLGGIMIFLSRRVLLAFPKSEESTEEKALVDPFSAEAFDQSKKEDK</sequence>
<keyword evidence="5 12" id="KW-0349">Heme</keyword>
<keyword evidence="6 12" id="KW-0812">Transmembrane</keyword>
<keyword evidence="7 12" id="KW-0479">Metal-binding</keyword>
<keyword evidence="10 12" id="KW-0408">Iron</keyword>
<keyword evidence="9 12" id="KW-1133">Transmembrane helix</keyword>
<feature type="transmembrane region" description="Helical" evidence="12">
    <location>
        <begin position="193"/>
        <end position="214"/>
    </location>
</feature>
<evidence type="ECO:0000256" key="8">
    <source>
        <dbReference type="ARBA" id="ARBA00022982"/>
    </source>
</evidence>
<evidence type="ECO:0000256" key="10">
    <source>
        <dbReference type="ARBA" id="ARBA00023004"/>
    </source>
</evidence>
<keyword evidence="4 12" id="KW-1003">Cell membrane</keyword>
<keyword evidence="11 12" id="KW-0472">Membrane</keyword>
<dbReference type="GO" id="GO:0019646">
    <property type="term" value="P:aerobic electron transport chain"/>
    <property type="evidence" value="ECO:0007669"/>
    <property type="project" value="InterPro"/>
</dbReference>
<evidence type="ECO:0000256" key="1">
    <source>
        <dbReference type="ARBA" id="ARBA00004651"/>
    </source>
</evidence>
<organism evidence="13 14">
    <name type="scientific">Weissella soli</name>
    <dbReference type="NCBI Taxonomy" id="155866"/>
    <lineage>
        <taxon>Bacteria</taxon>
        <taxon>Bacillati</taxon>
        <taxon>Bacillota</taxon>
        <taxon>Bacilli</taxon>
        <taxon>Lactobacillales</taxon>
        <taxon>Lactobacillaceae</taxon>
        <taxon>Weissella</taxon>
    </lineage>
</organism>
<dbReference type="GeneID" id="94546360"/>
<dbReference type="GO" id="GO:0070069">
    <property type="term" value="C:cytochrome complex"/>
    <property type="evidence" value="ECO:0007669"/>
    <property type="project" value="UniProtKB-UniRule"/>
</dbReference>
<evidence type="ECO:0000256" key="3">
    <source>
        <dbReference type="ARBA" id="ARBA00022448"/>
    </source>
</evidence>
<reference evidence="13 14" key="1">
    <citation type="submission" date="2018-07" db="EMBL/GenBank/DDBJ databases">
        <title>Genomic Encyclopedia of Type Strains, Phase III (KMG-III): the genomes of soil and plant-associated and newly described type strains.</title>
        <authorList>
            <person name="Whitman W."/>
        </authorList>
    </citation>
    <scope>NUCLEOTIDE SEQUENCE [LARGE SCALE GENOMIC DNA]</scope>
    <source>
        <strain evidence="13 14">CECT 7031</strain>
    </source>
</reference>
<dbReference type="PIRSF" id="PIRSF006446">
    <property type="entry name" value="Cyt_quinol_oxidase_1"/>
    <property type="match status" value="1"/>
</dbReference>
<evidence type="ECO:0000256" key="9">
    <source>
        <dbReference type="ARBA" id="ARBA00022989"/>
    </source>
</evidence>
<keyword evidence="3 12" id="KW-0813">Transport</keyword>
<feature type="transmembrane region" description="Helical" evidence="12">
    <location>
        <begin position="437"/>
        <end position="457"/>
    </location>
</feature>
<dbReference type="GO" id="GO:0005886">
    <property type="term" value="C:plasma membrane"/>
    <property type="evidence" value="ECO:0007669"/>
    <property type="project" value="UniProtKB-SubCell"/>
</dbReference>
<evidence type="ECO:0000313" key="14">
    <source>
        <dbReference type="Proteomes" id="UP000254912"/>
    </source>
</evidence>
<evidence type="ECO:0000256" key="2">
    <source>
        <dbReference type="ARBA" id="ARBA00009819"/>
    </source>
</evidence>
<feature type="transmembrane region" description="Helical" evidence="12">
    <location>
        <begin position="345"/>
        <end position="369"/>
    </location>
</feature>
<feature type="transmembrane region" description="Helical" evidence="12">
    <location>
        <begin position="385"/>
        <end position="407"/>
    </location>
</feature>
<keyword evidence="8 12" id="KW-0249">Electron transport</keyword>
<feature type="transmembrane region" description="Helical" evidence="12">
    <location>
        <begin position="134"/>
        <end position="152"/>
    </location>
</feature>
<dbReference type="GO" id="GO:0046872">
    <property type="term" value="F:metal ion binding"/>
    <property type="evidence" value="ECO:0007669"/>
    <property type="project" value="UniProtKB-UniRule"/>
</dbReference>
<dbReference type="AlphaFoldDB" id="A0A288QY87"/>
<accession>A0A288QY87</accession>
<dbReference type="Pfam" id="PF01654">
    <property type="entry name" value="Cyt_bd_oxida_I"/>
    <property type="match status" value="1"/>
</dbReference>
<dbReference type="GO" id="GO:0020037">
    <property type="term" value="F:heme binding"/>
    <property type="evidence" value="ECO:0007669"/>
    <property type="project" value="TreeGrafter"/>
</dbReference>
<evidence type="ECO:0000256" key="5">
    <source>
        <dbReference type="ARBA" id="ARBA00022617"/>
    </source>
</evidence>
<name>A0A288QY87_9LACO</name>
<keyword evidence="14" id="KW-1185">Reference proteome</keyword>
<evidence type="ECO:0000256" key="7">
    <source>
        <dbReference type="ARBA" id="ARBA00022723"/>
    </source>
</evidence>
<comment type="caution">
    <text evidence="13">The sequence shown here is derived from an EMBL/GenBank/DDBJ whole genome shotgun (WGS) entry which is preliminary data.</text>
</comment>
<feature type="transmembrane region" description="Helical" evidence="12">
    <location>
        <begin position="60"/>
        <end position="78"/>
    </location>
</feature>